<dbReference type="GO" id="GO:0008073">
    <property type="term" value="F:ornithine decarboxylase inhibitor activity"/>
    <property type="evidence" value="ECO:0007669"/>
    <property type="project" value="InterPro"/>
</dbReference>
<evidence type="ECO:0000256" key="4">
    <source>
        <dbReference type="ARBA" id="ARBA00022490"/>
    </source>
</evidence>
<reference evidence="12" key="1">
    <citation type="submission" date="2025-08" db="UniProtKB">
        <authorList>
            <consortium name="RefSeq"/>
        </authorList>
    </citation>
    <scope>IDENTIFICATION</scope>
    <source>
        <tissue evidence="12">Blood</tissue>
    </source>
</reference>
<protein>
    <recommendedName>
        <fullName evidence="9">Ornithine decarboxylase antizyme 3</fullName>
    </recommendedName>
</protein>
<keyword evidence="7" id="KW-0539">Nucleus</keyword>
<evidence type="ECO:0000256" key="1">
    <source>
        <dbReference type="ARBA" id="ARBA00004123"/>
    </source>
</evidence>
<comment type="function">
    <text evidence="8">Ornithine decarboxylase (ODC) antizyme protein that negatively regulates ODC activity and intracellular polyamine biosynthesis and uptake in response to increased intracellular polyamine levels. Binds to ODC monomers, inhibiting the assembly of the functional ODC homodimers. Does not target the ODC monomers for degradation, which allows a protein synthesis-independent restoration of ODC activity. Stabilizes AZIN2 by interfering with its ubiquitination. Involved in the translocation of AZNI2 from ER-Golgi intermediate compartment (ERGIC) to the cytosol. Probably plays a key role in spermatogenesis by regulating the intracellular concentration of polyamines in haploid germ cells.</text>
</comment>
<dbReference type="GO" id="GO:0005634">
    <property type="term" value="C:nucleus"/>
    <property type="evidence" value="ECO:0007669"/>
    <property type="project" value="UniProtKB-SubCell"/>
</dbReference>
<evidence type="ECO:0000256" key="6">
    <source>
        <dbReference type="ARBA" id="ARBA00022758"/>
    </source>
</evidence>
<dbReference type="Proteomes" id="UP001190640">
    <property type="component" value="Chromosome 1"/>
</dbReference>
<dbReference type="InterPro" id="IPR016181">
    <property type="entry name" value="Acyl_CoA_acyltransferase"/>
</dbReference>
<evidence type="ECO:0000313" key="12">
    <source>
        <dbReference type="RefSeq" id="XP_054829574.1"/>
    </source>
</evidence>
<sequence length="207" mass="23173">MTPFDRSSPLTQCERLSLRPRHCPQCSEFEGGCPTARTTEGDSASLKEVYKAGNLTVLAGDRELPDSPVQLDFYFKSSSQGTTHWHGLLQGHTLFLDTPHQVLERCSRESLTATLEYVEEETEVNQVFVSFHKCRSDRGNLLRAFSYLGFELVRPDHPALPPWRDVVFMVYPLEREFGPQTAQELPKPRAPNVGEGAALVGSIPNPT</sequence>
<evidence type="ECO:0000256" key="8">
    <source>
        <dbReference type="ARBA" id="ARBA00053466"/>
    </source>
</evidence>
<dbReference type="Pfam" id="PF02100">
    <property type="entry name" value="ODC_AZ"/>
    <property type="match status" value="1"/>
</dbReference>
<name>A0AA97J1R0_EUBMA</name>
<comment type="similarity">
    <text evidence="3">Belongs to the ODC antizyme family.</text>
</comment>
<dbReference type="Gene3D" id="3.40.630.60">
    <property type="match status" value="1"/>
</dbReference>
<dbReference type="PANTHER" id="PTHR10279:SF9">
    <property type="entry name" value="ORNITHINE DECARBOXYLASE ANTIZYME 3"/>
    <property type="match status" value="1"/>
</dbReference>
<dbReference type="AlphaFoldDB" id="A0AA97J1R0"/>
<evidence type="ECO:0000256" key="3">
    <source>
        <dbReference type="ARBA" id="ARBA00008796"/>
    </source>
</evidence>
<dbReference type="RefSeq" id="XP_054829574.1">
    <property type="nucleotide sequence ID" value="XM_054973599.1"/>
</dbReference>
<keyword evidence="6" id="KW-0688">Ribosomal frameshifting</keyword>
<dbReference type="InterPro" id="IPR038581">
    <property type="entry name" value="ODC_AZ_sf"/>
</dbReference>
<evidence type="ECO:0000256" key="5">
    <source>
        <dbReference type="ARBA" id="ARBA00022553"/>
    </source>
</evidence>
<evidence type="ECO:0000256" key="9">
    <source>
        <dbReference type="ARBA" id="ARBA00071308"/>
    </source>
</evidence>
<evidence type="ECO:0000256" key="7">
    <source>
        <dbReference type="ARBA" id="ARBA00023242"/>
    </source>
</evidence>
<accession>A0AA97J1R0</accession>
<evidence type="ECO:0000313" key="11">
    <source>
        <dbReference type="Proteomes" id="UP001190640"/>
    </source>
</evidence>
<dbReference type="SUPFAM" id="SSF55729">
    <property type="entry name" value="Acyl-CoA N-acyltransferases (Nat)"/>
    <property type="match status" value="1"/>
</dbReference>
<evidence type="ECO:0000256" key="10">
    <source>
        <dbReference type="SAM" id="MobiDB-lite"/>
    </source>
</evidence>
<gene>
    <name evidence="12" type="primary">OAZ3</name>
</gene>
<dbReference type="CTD" id="51686"/>
<dbReference type="GO" id="GO:0075523">
    <property type="term" value="P:viral translational frameshifting"/>
    <property type="evidence" value="ECO:0007669"/>
    <property type="project" value="UniProtKB-KW"/>
</dbReference>
<organism evidence="11 12">
    <name type="scientific">Eublepharis macularius</name>
    <name type="common">Leopard gecko</name>
    <name type="synonym">Cyrtodactylus macularius</name>
    <dbReference type="NCBI Taxonomy" id="481883"/>
    <lineage>
        <taxon>Eukaryota</taxon>
        <taxon>Metazoa</taxon>
        <taxon>Chordata</taxon>
        <taxon>Craniata</taxon>
        <taxon>Vertebrata</taxon>
        <taxon>Euteleostomi</taxon>
        <taxon>Lepidosauria</taxon>
        <taxon>Squamata</taxon>
        <taxon>Bifurcata</taxon>
        <taxon>Gekkota</taxon>
        <taxon>Eublepharidae</taxon>
        <taxon>Eublepharinae</taxon>
        <taxon>Eublepharis</taxon>
    </lineage>
</organism>
<keyword evidence="5" id="KW-0597">Phosphoprotein</keyword>
<feature type="region of interest" description="Disordered" evidence="10">
    <location>
        <begin position="180"/>
        <end position="207"/>
    </location>
</feature>
<dbReference type="FunFam" id="3.40.630.60:FF:000002">
    <property type="entry name" value="Ornithine decarboxylase antizyme 3"/>
    <property type="match status" value="1"/>
</dbReference>
<dbReference type="GeneID" id="129325735"/>
<dbReference type="KEGG" id="emc:129325735"/>
<comment type="subcellular location">
    <subcellularLocation>
        <location evidence="2">Cytoplasm</location>
    </subcellularLocation>
    <subcellularLocation>
        <location evidence="1">Nucleus</location>
    </subcellularLocation>
</comment>
<dbReference type="GO" id="GO:0005737">
    <property type="term" value="C:cytoplasm"/>
    <property type="evidence" value="ECO:0007669"/>
    <property type="project" value="UniProtKB-SubCell"/>
</dbReference>
<keyword evidence="11" id="KW-1185">Reference proteome</keyword>
<evidence type="ECO:0000256" key="2">
    <source>
        <dbReference type="ARBA" id="ARBA00004496"/>
    </source>
</evidence>
<dbReference type="InterPro" id="IPR002993">
    <property type="entry name" value="ODC_AZ"/>
</dbReference>
<dbReference type="GO" id="GO:0045732">
    <property type="term" value="P:positive regulation of protein catabolic process"/>
    <property type="evidence" value="ECO:0007669"/>
    <property type="project" value="TreeGrafter"/>
</dbReference>
<dbReference type="PANTHER" id="PTHR10279">
    <property type="entry name" value="ORNITHINE DECARBOXYLASE ANTIZYME"/>
    <property type="match status" value="1"/>
</dbReference>
<proteinExistence type="inferred from homology"/>
<keyword evidence="4" id="KW-0963">Cytoplasm</keyword>